<dbReference type="Proteomes" id="UP000176944">
    <property type="component" value="Chromosome"/>
</dbReference>
<reference evidence="1" key="2">
    <citation type="submission" date="2022-10" db="EMBL/GenBank/DDBJ databases">
        <authorList>
            <person name="Ngo T.-E."/>
        </authorList>
    </citation>
    <scope>NUCLEOTIDE SEQUENCE</scope>
    <source>
        <strain evidence="1">JHB</strain>
    </source>
</reference>
<dbReference type="EMBL" id="CP017708">
    <property type="protein sequence ID" value="AOY78918.2"/>
    <property type="molecule type" value="Genomic_DNA"/>
</dbReference>
<evidence type="ECO:0000313" key="1">
    <source>
        <dbReference type="EMBL" id="AOY78918.2"/>
    </source>
</evidence>
<gene>
    <name evidence="1" type="ORF">BJP36_02385</name>
</gene>
<reference evidence="1" key="1">
    <citation type="journal article" date="2017" name="Proc. Natl. Acad. Sci. U.S.A.">
        <title>Comparative genomics uncovers the prolific and distinctive metabolic potential of the cyanobacterial genus Moorea.</title>
        <authorList>
            <person name="Leao T."/>
            <person name="Castelao G."/>
            <person name="Korobeynikov A."/>
            <person name="Monroe E.A."/>
            <person name="Podell S."/>
            <person name="Glukhov E."/>
            <person name="Allen E.E."/>
            <person name="Gerwick W.H."/>
            <person name="Gerwick L."/>
        </authorList>
    </citation>
    <scope>NUCLEOTIDE SEQUENCE</scope>
    <source>
        <strain evidence="1">JHB</strain>
    </source>
</reference>
<sequence length="261" mass="27960">MSTSQMPKQSTLRKEINYLVDSSSFSSAEEPVKLVNGGFEEGLKGWQKLGPGGIKRASFGITPTEGEKQLLLRTSNTEVTRTGQPKAPSASKLEEFLYLSTGTLDCIAQKLLDTVGICGTSSKVVRGAAIQQMITPGVGDTLSFDWNFLTNEDVGDEAIVADFAFFCLSSPKSQIVYELANPILGVFSQAPNNFYNQTGFQAFTHTFTTAGTYSLGFGVVNELSHQTQSGLIIDNVQLTSATVDDPASVLSLLSVASFKDA</sequence>
<dbReference type="AlphaFoldDB" id="A0A1D9FU52"/>
<accession>A0A1D9FU52</accession>
<organism evidence="1">
    <name type="scientific">Moorena producens (strain JHB)</name>
    <dbReference type="NCBI Taxonomy" id="1454205"/>
    <lineage>
        <taxon>Bacteria</taxon>
        <taxon>Bacillati</taxon>
        <taxon>Cyanobacteriota</taxon>
        <taxon>Cyanophyceae</taxon>
        <taxon>Coleofasciculales</taxon>
        <taxon>Coleofasciculaceae</taxon>
        <taxon>Moorena</taxon>
    </lineage>
</organism>
<evidence type="ECO:0008006" key="2">
    <source>
        <dbReference type="Google" id="ProtNLM"/>
    </source>
</evidence>
<name>A0A1D9FU52_MOOP1</name>
<protein>
    <recommendedName>
        <fullName evidence="2">DUF642 domain-containing protein</fullName>
    </recommendedName>
</protein>
<proteinExistence type="predicted"/>